<accession>A0AC35U9P9</accession>
<sequence>MWVLFILFPSVLFIIGVGLFTYHKRDFKKSKIQLMEEQASKFIRIIKEVRGKQTKCVDAVEKGFCSNQECGDCGVDAKDEEDMNKTIVIYIPKDYKLDEGIEKKLNVIAVSNLVRKSVGGNGFVPSFNERCLDATTDTSFLKTELTPAISKTGSGGILSVCYSPPKKSIASPLRLKNYHYGKKKQRSDSFPKIKYDISNSDKTLPTTPSEKRFTDKGSKTSGQRTFSEKKIRVTASDIRNMAIVPGEESYLGAGKSTTTLSEVKNTSTPHSNSETTLTETQSFDGKAMTKKAVNKEPCKRRSTKKHVKGPKETEVGKSASYNEIEKTPSQFKIIKSENSISKVSSENDVAFSGDLVKKN</sequence>
<reference evidence="2" key="1">
    <citation type="submission" date="2016-11" db="UniProtKB">
        <authorList>
            <consortium name="WormBaseParasite"/>
        </authorList>
    </citation>
    <scope>IDENTIFICATION</scope>
    <source>
        <strain evidence="2">KR3021</strain>
    </source>
</reference>
<organism evidence="1 2">
    <name type="scientific">Rhabditophanes sp. KR3021</name>
    <dbReference type="NCBI Taxonomy" id="114890"/>
    <lineage>
        <taxon>Eukaryota</taxon>
        <taxon>Metazoa</taxon>
        <taxon>Ecdysozoa</taxon>
        <taxon>Nematoda</taxon>
        <taxon>Chromadorea</taxon>
        <taxon>Rhabditida</taxon>
        <taxon>Tylenchina</taxon>
        <taxon>Panagrolaimomorpha</taxon>
        <taxon>Strongyloidoidea</taxon>
        <taxon>Alloionematidae</taxon>
        <taxon>Rhabditophanes</taxon>
    </lineage>
</organism>
<dbReference type="WBParaSite" id="RSKR_0000926000.1">
    <property type="protein sequence ID" value="RSKR_0000926000.1"/>
    <property type="gene ID" value="RSKR_0000926000"/>
</dbReference>
<evidence type="ECO:0000313" key="1">
    <source>
        <dbReference type="Proteomes" id="UP000095286"/>
    </source>
</evidence>
<evidence type="ECO:0000313" key="2">
    <source>
        <dbReference type="WBParaSite" id="RSKR_0000926000.1"/>
    </source>
</evidence>
<name>A0AC35U9P9_9BILA</name>
<dbReference type="Proteomes" id="UP000095286">
    <property type="component" value="Unplaced"/>
</dbReference>
<protein>
    <submittedName>
        <fullName evidence="2">Uncharacterized protein</fullName>
    </submittedName>
</protein>
<proteinExistence type="predicted"/>